<comment type="caution">
    <text evidence="1">The sequence shown here is derived from an EMBL/GenBank/DDBJ whole genome shotgun (WGS) entry which is preliminary data.</text>
</comment>
<sequence>MVYITTSEPWTGTFISTSTVPHSGTIPGSIIVQTPIVYVSTTEPWTGTTTYTTSIDPSGTVPGTIIIRTPFSYIRTTQPWTGTIDSTTTVAPSGTIPGTVIVLTPIPLSLSFNKPSYCDSLCSFGSSNAFVSASRAGVAVAGVLITITIPSGFTFSGGSGTFSGSSNSQGVLSIPSFTIPCNSCNMTIISFTITAIAAGASQATAQVESGNLLSFTILSNHTIRITENSNCNYAGSLYAYYALFKYPICTSGFTINEGKASGKMIISCPCSANYSTFAVETALDNLFIPAHSSIYIPFRMATLCQPGGGPISPVYGSLTLGAPYIYPVLANIFIADQSINRLTGPHDSSYFLDYPTGSNEVTFYRTTPASSQLMQCLPGALEDED</sequence>
<organism evidence="1 2">
    <name type="scientific">Drechmeria coniospora</name>
    <name type="common">Nematophagous fungus</name>
    <name type="synonym">Meria coniospora</name>
    <dbReference type="NCBI Taxonomy" id="98403"/>
    <lineage>
        <taxon>Eukaryota</taxon>
        <taxon>Fungi</taxon>
        <taxon>Dikarya</taxon>
        <taxon>Ascomycota</taxon>
        <taxon>Pezizomycotina</taxon>
        <taxon>Sordariomycetes</taxon>
        <taxon>Hypocreomycetidae</taxon>
        <taxon>Hypocreales</taxon>
        <taxon>Ophiocordycipitaceae</taxon>
        <taxon>Drechmeria</taxon>
    </lineage>
</organism>
<dbReference type="RefSeq" id="XP_040658043.1">
    <property type="nucleotide sequence ID" value="XM_040803010.1"/>
</dbReference>
<protein>
    <submittedName>
        <fullName evidence="1">Uncharacterized protein</fullName>
    </submittedName>
</protein>
<evidence type="ECO:0000313" key="2">
    <source>
        <dbReference type="Proteomes" id="UP000076580"/>
    </source>
</evidence>
<dbReference type="AlphaFoldDB" id="A0A151GNS4"/>
<gene>
    <name evidence="1" type="ORF">DCS_05708</name>
</gene>
<keyword evidence="2" id="KW-1185">Reference proteome</keyword>
<dbReference type="InParanoid" id="A0A151GNS4"/>
<dbReference type="GeneID" id="63718351"/>
<proteinExistence type="predicted"/>
<evidence type="ECO:0000313" key="1">
    <source>
        <dbReference type="EMBL" id="KYK58691.1"/>
    </source>
</evidence>
<dbReference type="EMBL" id="LAYC01000002">
    <property type="protein sequence ID" value="KYK58691.1"/>
    <property type="molecule type" value="Genomic_DNA"/>
</dbReference>
<name>A0A151GNS4_DRECN</name>
<dbReference type="Proteomes" id="UP000076580">
    <property type="component" value="Chromosome 02"/>
</dbReference>
<accession>A0A151GNS4</accession>
<reference evidence="1 2" key="1">
    <citation type="journal article" date="2016" name="Sci. Rep.">
        <title>Insights into Adaptations to a Near-Obligate Nematode Endoparasitic Lifestyle from the Finished Genome of Drechmeria coniospora.</title>
        <authorList>
            <person name="Zhang L."/>
            <person name="Zhou Z."/>
            <person name="Guo Q."/>
            <person name="Fokkens L."/>
            <person name="Miskei M."/>
            <person name="Pocsi I."/>
            <person name="Zhang W."/>
            <person name="Chen M."/>
            <person name="Wang L."/>
            <person name="Sun Y."/>
            <person name="Donzelli B.G."/>
            <person name="Gibson D.M."/>
            <person name="Nelson D.R."/>
            <person name="Luo J.G."/>
            <person name="Rep M."/>
            <person name="Liu H."/>
            <person name="Yang S."/>
            <person name="Wang J."/>
            <person name="Krasnoff S.B."/>
            <person name="Xu Y."/>
            <person name="Molnar I."/>
            <person name="Lin M."/>
        </authorList>
    </citation>
    <scope>NUCLEOTIDE SEQUENCE [LARGE SCALE GENOMIC DNA]</scope>
    <source>
        <strain evidence="1 2">ARSEF 6962</strain>
    </source>
</reference>